<dbReference type="GO" id="GO:0032259">
    <property type="term" value="P:methylation"/>
    <property type="evidence" value="ECO:0007669"/>
    <property type="project" value="UniProtKB-KW"/>
</dbReference>
<dbReference type="PANTHER" id="PTHR43591:SF31">
    <property type="entry name" value="LAEA-LIKE, PUTATIVE (AFU_ORTHOLOGUE AFUA_8G01930)-RELATED"/>
    <property type="match status" value="1"/>
</dbReference>
<evidence type="ECO:0000313" key="2">
    <source>
        <dbReference type="EMBL" id="KAH7136784.1"/>
    </source>
</evidence>
<dbReference type="InterPro" id="IPR029063">
    <property type="entry name" value="SAM-dependent_MTases_sf"/>
</dbReference>
<dbReference type="Gene3D" id="3.40.50.150">
    <property type="entry name" value="Vaccinia Virus protein VP39"/>
    <property type="match status" value="1"/>
</dbReference>
<dbReference type="Proteomes" id="UP000717696">
    <property type="component" value="Unassembled WGS sequence"/>
</dbReference>
<protein>
    <submittedName>
        <fullName evidence="2">S-adenosyl-L-methionine-dependent methyltransferase</fullName>
    </submittedName>
</protein>
<dbReference type="Pfam" id="PF13489">
    <property type="entry name" value="Methyltransf_23"/>
    <property type="match status" value="1"/>
</dbReference>
<keyword evidence="3" id="KW-1185">Reference proteome</keyword>
<dbReference type="PANTHER" id="PTHR43591">
    <property type="entry name" value="METHYLTRANSFERASE"/>
    <property type="match status" value="1"/>
</dbReference>
<dbReference type="OrthoDB" id="2013972at2759"/>
<dbReference type="EMBL" id="JAGMUU010000016">
    <property type="protein sequence ID" value="KAH7136784.1"/>
    <property type="molecule type" value="Genomic_DNA"/>
</dbReference>
<dbReference type="SUPFAM" id="SSF53335">
    <property type="entry name" value="S-adenosyl-L-methionine-dependent methyltransferases"/>
    <property type="match status" value="1"/>
</dbReference>
<sequence length="277" mass="32483">MIILLERTYYRYKEGKYSLPNDEIENGRLDLQHHLFILTYHDKLGLAPPNDPDSKVKRVLDIGTETGIWAMDYADEHPESEYPPNVRFVIDDMEEDWNYTEPFDYIHSRMMTMSVGNWKEYIQKGFDNLVPGGYMEFQEVEVQMRSDDSTLTENHPLSKWCTRLDEACNILSRPWVVFDDVKEIMAEVGFTDIADSRFKWPVNRWPKDKKFKELGAWTNENVKNGAEALTLGPFARAHGWEKEQVDLFLVDVKKDLDDTKVHAYWPVCSIYGKRPEA</sequence>
<accession>A0A9P9EGN9</accession>
<organism evidence="2 3">
    <name type="scientific">Dactylonectria estremocensis</name>
    <dbReference type="NCBI Taxonomy" id="1079267"/>
    <lineage>
        <taxon>Eukaryota</taxon>
        <taxon>Fungi</taxon>
        <taxon>Dikarya</taxon>
        <taxon>Ascomycota</taxon>
        <taxon>Pezizomycotina</taxon>
        <taxon>Sordariomycetes</taxon>
        <taxon>Hypocreomycetidae</taxon>
        <taxon>Hypocreales</taxon>
        <taxon>Nectriaceae</taxon>
        <taxon>Dactylonectria</taxon>
    </lineage>
</organism>
<dbReference type="AlphaFoldDB" id="A0A9P9EGN9"/>
<evidence type="ECO:0000256" key="1">
    <source>
        <dbReference type="ARBA" id="ARBA00038158"/>
    </source>
</evidence>
<evidence type="ECO:0000313" key="3">
    <source>
        <dbReference type="Proteomes" id="UP000717696"/>
    </source>
</evidence>
<proteinExistence type="inferred from homology"/>
<comment type="caution">
    <text evidence="2">The sequence shown here is derived from an EMBL/GenBank/DDBJ whole genome shotgun (WGS) entry which is preliminary data.</text>
</comment>
<dbReference type="CDD" id="cd02440">
    <property type="entry name" value="AdoMet_MTases"/>
    <property type="match status" value="1"/>
</dbReference>
<keyword evidence="2" id="KW-0489">Methyltransferase</keyword>
<gene>
    <name evidence="2" type="ORF">B0J13DRAFT_586963</name>
</gene>
<dbReference type="GO" id="GO:0008168">
    <property type="term" value="F:methyltransferase activity"/>
    <property type="evidence" value="ECO:0007669"/>
    <property type="project" value="UniProtKB-KW"/>
</dbReference>
<reference evidence="2" key="1">
    <citation type="journal article" date="2021" name="Nat. Commun.">
        <title>Genetic determinants of endophytism in the Arabidopsis root mycobiome.</title>
        <authorList>
            <person name="Mesny F."/>
            <person name="Miyauchi S."/>
            <person name="Thiergart T."/>
            <person name="Pickel B."/>
            <person name="Atanasova L."/>
            <person name="Karlsson M."/>
            <person name="Huettel B."/>
            <person name="Barry K.W."/>
            <person name="Haridas S."/>
            <person name="Chen C."/>
            <person name="Bauer D."/>
            <person name="Andreopoulos W."/>
            <person name="Pangilinan J."/>
            <person name="LaButti K."/>
            <person name="Riley R."/>
            <person name="Lipzen A."/>
            <person name="Clum A."/>
            <person name="Drula E."/>
            <person name="Henrissat B."/>
            <person name="Kohler A."/>
            <person name="Grigoriev I.V."/>
            <person name="Martin F.M."/>
            <person name="Hacquard S."/>
        </authorList>
    </citation>
    <scope>NUCLEOTIDE SEQUENCE</scope>
    <source>
        <strain evidence="2">MPI-CAGE-AT-0021</strain>
    </source>
</reference>
<keyword evidence="2" id="KW-0808">Transferase</keyword>
<comment type="similarity">
    <text evidence="1">Belongs to the methyltransferase superfamily. LaeA methyltransferase family.</text>
</comment>
<name>A0A9P9EGN9_9HYPO</name>